<dbReference type="EMBL" id="BX572602">
    <property type="protein sequence ID" value="CAE28287.1"/>
    <property type="molecule type" value="Genomic_DNA"/>
</dbReference>
<accession>Q6N5X4</accession>
<proteinExistence type="predicted"/>
<dbReference type="Gene3D" id="2.40.128.130">
    <property type="entry name" value="Autotransporter beta-domain"/>
    <property type="match status" value="1"/>
</dbReference>
<dbReference type="InterPro" id="IPR005546">
    <property type="entry name" value="Autotransporte_beta"/>
</dbReference>
<dbReference type="HOGENOM" id="CLU_2289487_0_0_5"/>
<dbReference type="SUPFAM" id="SSF103515">
    <property type="entry name" value="Autotransporter"/>
    <property type="match status" value="1"/>
</dbReference>
<evidence type="ECO:0000259" key="1">
    <source>
        <dbReference type="Pfam" id="PF03797"/>
    </source>
</evidence>
<dbReference type="Pfam" id="PF03797">
    <property type="entry name" value="Autotransporter"/>
    <property type="match status" value="1"/>
</dbReference>
<name>Q6N5X4_RHOPA</name>
<protein>
    <recommendedName>
        <fullName evidence="1">Autotransporter domain-containing protein</fullName>
    </recommendedName>
</protein>
<dbReference type="InterPro" id="IPR036709">
    <property type="entry name" value="Autotransporte_beta_dom_sf"/>
</dbReference>
<gene>
    <name evidence="2" type="ordered locus">RPA2846</name>
</gene>
<reference evidence="2" key="1">
    <citation type="journal article" date="2004" name="Nat. Biotechnol.">
        <title>Complete genome sequence of the metabolically versatile photosynthetic bacterium Rhodopseudomonas palustris.</title>
        <authorList>
            <person name="Larimer F.W."/>
            <person name="Chain P."/>
            <person name="Hauser L."/>
            <person name="Lamerdin J."/>
            <person name="Malfatti S."/>
            <person name="Do L."/>
            <person name="Land M.L."/>
            <person name="Pelletier D.A."/>
            <person name="Beatty J.T."/>
            <person name="Lang A.S."/>
            <person name="Tabita F.R."/>
            <person name="Gibson J.L."/>
            <person name="Hanson T.E."/>
            <person name="Bobst C."/>
            <person name="Torres J.L."/>
            <person name="Peres C."/>
            <person name="Harrison F.H."/>
            <person name="Gibson J."/>
            <person name="Harwood C.S."/>
        </authorList>
    </citation>
    <scope>NUCLEOTIDE SEQUENCE [LARGE SCALE GENOMIC DNA]</scope>
    <source>
        <strain evidence="2">CGA009</strain>
    </source>
</reference>
<organism evidence="2">
    <name type="scientific">Rhodopseudomonas palustris (strain ATCC BAA-98 / CGA009)</name>
    <dbReference type="NCBI Taxonomy" id="258594"/>
    <lineage>
        <taxon>Bacteria</taxon>
        <taxon>Pseudomonadati</taxon>
        <taxon>Pseudomonadota</taxon>
        <taxon>Alphaproteobacteria</taxon>
        <taxon>Hyphomicrobiales</taxon>
        <taxon>Nitrobacteraceae</taxon>
        <taxon>Rhodopseudomonas</taxon>
    </lineage>
</organism>
<feature type="domain" description="Autotransporter" evidence="1">
    <location>
        <begin position="3"/>
        <end position="62"/>
    </location>
</feature>
<evidence type="ECO:0000313" key="2">
    <source>
        <dbReference type="EMBL" id="CAE28287.1"/>
    </source>
</evidence>
<dbReference type="AlphaFoldDB" id="Q6N5X4"/>
<sequence length="101" mass="10614">MAVGQAVAEPFGGLALVHLHRDGFVEGGGITALSGAGRNDDAGFSTLGSRLTTSFTLSPVWWRCPGWWHPGSTHSVPRRRSRIWRSAAPASGSVAIRCAAS</sequence>
<dbReference type="eggNOG" id="COG4625">
    <property type="taxonomic scope" value="Bacteria"/>
</dbReference>
<dbReference type="STRING" id="258594.RPA2846"/>